<feature type="domain" description="HTH araC/xylS-type" evidence="6">
    <location>
        <begin position="211"/>
        <end position="308"/>
    </location>
</feature>
<keyword evidence="2" id="KW-0238">DNA-binding</keyword>
<organism evidence="7 8">
    <name type="scientific">Candidatus Fervidibacter japonicus</name>
    <dbReference type="NCBI Taxonomy" id="2035412"/>
    <lineage>
        <taxon>Bacteria</taxon>
        <taxon>Candidatus Fervidibacterota</taxon>
        <taxon>Candidatus Fervidibacter</taxon>
    </lineage>
</organism>
<name>A0A2H5XDR9_9BACT</name>
<feature type="transmembrane region" description="Helical" evidence="5">
    <location>
        <begin position="268"/>
        <end position="290"/>
    </location>
</feature>
<dbReference type="InterPro" id="IPR009057">
    <property type="entry name" value="Homeodomain-like_sf"/>
</dbReference>
<gene>
    <name evidence="7" type="primary">adaA_2</name>
    <name evidence="7" type="ORF">HRbin17_01851</name>
</gene>
<evidence type="ECO:0000259" key="6">
    <source>
        <dbReference type="PROSITE" id="PS01124"/>
    </source>
</evidence>
<evidence type="ECO:0000256" key="4">
    <source>
        <dbReference type="ARBA" id="ARBA00023163"/>
    </source>
</evidence>
<keyword evidence="1" id="KW-0805">Transcription regulation</keyword>
<dbReference type="GO" id="GO:0043565">
    <property type="term" value="F:sequence-specific DNA binding"/>
    <property type="evidence" value="ECO:0007669"/>
    <property type="project" value="InterPro"/>
</dbReference>
<keyword evidence="4" id="KW-0804">Transcription</keyword>
<dbReference type="InterPro" id="IPR003313">
    <property type="entry name" value="AraC-bd"/>
</dbReference>
<evidence type="ECO:0000256" key="5">
    <source>
        <dbReference type="SAM" id="Phobius"/>
    </source>
</evidence>
<evidence type="ECO:0000313" key="8">
    <source>
        <dbReference type="Proteomes" id="UP000236173"/>
    </source>
</evidence>
<evidence type="ECO:0000256" key="2">
    <source>
        <dbReference type="ARBA" id="ARBA00023125"/>
    </source>
</evidence>
<keyword evidence="5" id="KW-0472">Membrane</keyword>
<dbReference type="InterPro" id="IPR014710">
    <property type="entry name" value="RmlC-like_jellyroll"/>
</dbReference>
<dbReference type="GO" id="GO:0032259">
    <property type="term" value="P:methylation"/>
    <property type="evidence" value="ECO:0007669"/>
    <property type="project" value="UniProtKB-KW"/>
</dbReference>
<dbReference type="InterPro" id="IPR020449">
    <property type="entry name" value="Tscrpt_reg_AraC-type_HTH"/>
</dbReference>
<reference evidence="8" key="1">
    <citation type="submission" date="2017-09" db="EMBL/GenBank/DDBJ databases">
        <title>Metaegenomics of thermophilic ammonia-oxidizing enrichment culture.</title>
        <authorList>
            <person name="Kato S."/>
            <person name="Suzuki K."/>
        </authorList>
    </citation>
    <scope>NUCLEOTIDE SEQUENCE [LARGE SCALE GENOMIC DNA]</scope>
</reference>
<dbReference type="Proteomes" id="UP000236173">
    <property type="component" value="Unassembled WGS sequence"/>
</dbReference>
<dbReference type="InterPro" id="IPR037923">
    <property type="entry name" value="HTH-like"/>
</dbReference>
<dbReference type="AlphaFoldDB" id="A0A2H5XDR9"/>
<dbReference type="InterPro" id="IPR018060">
    <property type="entry name" value="HTH_AraC"/>
</dbReference>
<keyword evidence="7" id="KW-0489">Methyltransferase</keyword>
<dbReference type="EMBL" id="BEHT01000025">
    <property type="protein sequence ID" value="GBC99329.1"/>
    <property type="molecule type" value="Genomic_DNA"/>
</dbReference>
<dbReference type="InterPro" id="IPR050204">
    <property type="entry name" value="AraC_XylS_family_regulators"/>
</dbReference>
<dbReference type="SMART" id="SM00342">
    <property type="entry name" value="HTH_ARAC"/>
    <property type="match status" value="1"/>
</dbReference>
<dbReference type="PRINTS" id="PR00032">
    <property type="entry name" value="HTHARAC"/>
</dbReference>
<proteinExistence type="predicted"/>
<comment type="caution">
    <text evidence="7">The sequence shown here is derived from an EMBL/GenBank/DDBJ whole genome shotgun (WGS) entry which is preliminary data.</text>
</comment>
<dbReference type="Gene3D" id="2.60.120.10">
    <property type="entry name" value="Jelly Rolls"/>
    <property type="match status" value="1"/>
</dbReference>
<accession>A0A2H5XDR9</accession>
<dbReference type="GO" id="GO:0008168">
    <property type="term" value="F:methyltransferase activity"/>
    <property type="evidence" value="ECO:0007669"/>
    <property type="project" value="UniProtKB-KW"/>
</dbReference>
<dbReference type="PROSITE" id="PS00041">
    <property type="entry name" value="HTH_ARAC_FAMILY_1"/>
    <property type="match status" value="1"/>
</dbReference>
<keyword evidence="5" id="KW-0812">Transmembrane</keyword>
<evidence type="ECO:0000256" key="1">
    <source>
        <dbReference type="ARBA" id="ARBA00023015"/>
    </source>
</evidence>
<dbReference type="Pfam" id="PF12833">
    <property type="entry name" value="HTH_18"/>
    <property type="match status" value="1"/>
</dbReference>
<keyword evidence="5" id="KW-1133">Transmembrane helix</keyword>
<dbReference type="SUPFAM" id="SSF51215">
    <property type="entry name" value="Regulatory protein AraC"/>
    <property type="match status" value="1"/>
</dbReference>
<dbReference type="Gene3D" id="1.10.10.60">
    <property type="entry name" value="Homeodomain-like"/>
    <property type="match status" value="2"/>
</dbReference>
<dbReference type="Pfam" id="PF02311">
    <property type="entry name" value="AraC_binding"/>
    <property type="match status" value="1"/>
</dbReference>
<dbReference type="InterPro" id="IPR018062">
    <property type="entry name" value="HTH_AraC-typ_CS"/>
</dbReference>
<dbReference type="PROSITE" id="PS01124">
    <property type="entry name" value="HTH_ARAC_FAMILY_2"/>
    <property type="match status" value="1"/>
</dbReference>
<dbReference type="GO" id="GO:0003700">
    <property type="term" value="F:DNA-binding transcription factor activity"/>
    <property type="evidence" value="ECO:0007669"/>
    <property type="project" value="InterPro"/>
</dbReference>
<dbReference type="PANTHER" id="PTHR46796">
    <property type="entry name" value="HTH-TYPE TRANSCRIPTIONAL ACTIVATOR RHAS-RELATED"/>
    <property type="match status" value="1"/>
</dbReference>
<evidence type="ECO:0000256" key="3">
    <source>
        <dbReference type="ARBA" id="ARBA00023159"/>
    </source>
</evidence>
<protein>
    <submittedName>
        <fullName evidence="7">Bifunctional transcriptional activator/DNA repair enzyme AdaA</fullName>
        <ecNumber evidence="7">2.1.1.-</ecNumber>
    </submittedName>
</protein>
<keyword evidence="3" id="KW-0010">Activator</keyword>
<sequence>MRVPSPTIVREERMDTLEEGVERLRQVVARHILPMLTSRRTCCPLAPPLNAGATPPPAGVVQRHAFLELGIVVEGVMGMWWRGQLTLCPAGTVLVIPPRCPHLPHVPSPQGAAHRVIWLIFPPRQCIAHQCAWRDGVHFVGTYCVIDDEDLIYLGRSIWREWRQRDEHSALIVHGYLLSLLGRMLKAPARPAVPKYERLDIVPATADPLVQTVYRFLWSNYNRPIKLTDLSSAVAYSPTYLCRRFRQLTGETLWQALRRIRIEVAKRLLGLNISVATVAEMVGFADALYFSKVFSKEVGMTPTAYQLHCRRKGR</sequence>
<dbReference type="SUPFAM" id="SSF46689">
    <property type="entry name" value="Homeodomain-like"/>
    <property type="match status" value="2"/>
</dbReference>
<evidence type="ECO:0000313" key="7">
    <source>
        <dbReference type="EMBL" id="GBC99329.1"/>
    </source>
</evidence>
<dbReference type="EC" id="2.1.1.-" evidence="7"/>
<keyword evidence="7" id="KW-0808">Transferase</keyword>